<evidence type="ECO:0000313" key="1">
    <source>
        <dbReference type="EMBL" id="SDH69964.1"/>
    </source>
</evidence>
<organism evidence="1 2">
    <name type="scientific">Propionivibrio dicarboxylicus</name>
    <dbReference type="NCBI Taxonomy" id="83767"/>
    <lineage>
        <taxon>Bacteria</taxon>
        <taxon>Pseudomonadati</taxon>
        <taxon>Pseudomonadota</taxon>
        <taxon>Betaproteobacteria</taxon>
        <taxon>Rhodocyclales</taxon>
        <taxon>Rhodocyclaceae</taxon>
        <taxon>Propionivibrio</taxon>
    </lineage>
</organism>
<gene>
    <name evidence="1" type="ORF">SAMN05660652_02101</name>
</gene>
<dbReference type="EMBL" id="FNCY01000008">
    <property type="protein sequence ID" value="SDH69964.1"/>
    <property type="molecule type" value="Genomic_DNA"/>
</dbReference>
<proteinExistence type="predicted"/>
<accession>A0A1G8EJ66</accession>
<dbReference type="Proteomes" id="UP000198607">
    <property type="component" value="Unassembled WGS sequence"/>
</dbReference>
<dbReference type="AlphaFoldDB" id="A0A1G8EJ66"/>
<reference evidence="1 2" key="1">
    <citation type="submission" date="2016-10" db="EMBL/GenBank/DDBJ databases">
        <authorList>
            <person name="de Groot N.N."/>
        </authorList>
    </citation>
    <scope>NUCLEOTIDE SEQUENCE [LARGE SCALE GENOMIC DNA]</scope>
    <source>
        <strain evidence="1 2">DSM 5885</strain>
    </source>
</reference>
<name>A0A1G8EJ66_9RHOO</name>
<sequence>MPENSCGGDSVVVIDSRHDLSAPLQQIDDHPHDELGFFVRILETLCFSEFIYQPVQAKSLVPPIGGTLLDALLANFGYFPHDRLRDDAPTPPRPSDRNFSVSRRLESLQQLRAYVDVRINPPEMPHDFLKHRFSCFLCLATGVLAREHLVFEQLNVFFFHRFLFGKKRPRCMRLEFPIINQTMRIFGNNNA</sequence>
<evidence type="ECO:0000313" key="2">
    <source>
        <dbReference type="Proteomes" id="UP000198607"/>
    </source>
</evidence>
<keyword evidence="2" id="KW-1185">Reference proteome</keyword>
<protein>
    <submittedName>
        <fullName evidence="1">Uncharacterized protein</fullName>
    </submittedName>
</protein>